<dbReference type="Proteomes" id="UP001152562">
    <property type="component" value="Unassembled WGS sequence"/>
</dbReference>
<dbReference type="Gene3D" id="1.10.10.2590">
    <property type="entry name" value="BEN domain"/>
    <property type="match status" value="1"/>
</dbReference>
<dbReference type="AlphaFoldDB" id="A0A9P0XID1"/>
<comment type="caution">
    <text evidence="2">The sequence shown here is derived from an EMBL/GenBank/DDBJ whole genome shotgun (WGS) entry which is preliminary data.</text>
</comment>
<protein>
    <submittedName>
        <fullName evidence="2">Uncharacterized protein</fullName>
    </submittedName>
</protein>
<evidence type="ECO:0000256" key="1">
    <source>
        <dbReference type="SAM" id="MobiDB-lite"/>
    </source>
</evidence>
<name>A0A9P0XID1_PIEBR</name>
<evidence type="ECO:0000313" key="3">
    <source>
        <dbReference type="Proteomes" id="UP001152562"/>
    </source>
</evidence>
<reference evidence="2" key="1">
    <citation type="submission" date="2022-05" db="EMBL/GenBank/DDBJ databases">
        <authorList>
            <person name="Okamura Y."/>
        </authorList>
    </citation>
    <scope>NUCLEOTIDE SEQUENCE</scope>
</reference>
<organism evidence="2 3">
    <name type="scientific">Pieris brassicae</name>
    <name type="common">White butterfly</name>
    <name type="synonym">Large white butterfly</name>
    <dbReference type="NCBI Taxonomy" id="7116"/>
    <lineage>
        <taxon>Eukaryota</taxon>
        <taxon>Metazoa</taxon>
        <taxon>Ecdysozoa</taxon>
        <taxon>Arthropoda</taxon>
        <taxon>Hexapoda</taxon>
        <taxon>Insecta</taxon>
        <taxon>Pterygota</taxon>
        <taxon>Neoptera</taxon>
        <taxon>Endopterygota</taxon>
        <taxon>Lepidoptera</taxon>
        <taxon>Glossata</taxon>
        <taxon>Ditrysia</taxon>
        <taxon>Papilionoidea</taxon>
        <taxon>Pieridae</taxon>
        <taxon>Pierinae</taxon>
        <taxon>Pieris</taxon>
    </lineage>
</organism>
<keyword evidence="3" id="KW-1185">Reference proteome</keyword>
<proteinExistence type="predicted"/>
<feature type="region of interest" description="Disordered" evidence="1">
    <location>
        <begin position="18"/>
        <end position="43"/>
    </location>
</feature>
<evidence type="ECO:0000313" key="2">
    <source>
        <dbReference type="EMBL" id="CAH4035507.1"/>
    </source>
</evidence>
<accession>A0A9P0XID1</accession>
<gene>
    <name evidence="2" type="ORF">PIBRA_LOCUS11567</name>
</gene>
<sequence>MEREVKRMQKCKILHNQQTSNVSGKEVSISSSSINTGRDNNRLPNDLVKSYLQTVCDRKRTGTFSSYNETSDFDFDVPSNKRRKGTSDSQKIVSGNGEQMVQIGMEKAIVPAKLLEDLAGSSYTIATRKLLSSVFSRQKRVAERSNPWYNGIYSHQIRRAAIDKHLKKKKQKSAILLQRSSRKASRQNVPMRARCNVAKIGIINGNPRKEIIQHFILITGAGHKSREA</sequence>
<dbReference type="EMBL" id="CALOZG010000042">
    <property type="protein sequence ID" value="CAH4035507.1"/>
    <property type="molecule type" value="Genomic_DNA"/>
</dbReference>